<dbReference type="OrthoDB" id="9420366at2759"/>
<accession>A0A1U7SAG0</accession>
<evidence type="ECO:0000313" key="1">
    <source>
        <dbReference type="Proteomes" id="UP000189705"/>
    </source>
</evidence>
<gene>
    <name evidence="2" type="primary">LOC102375666</name>
</gene>
<dbReference type="RefSeq" id="XP_006037713.1">
    <property type="nucleotide sequence ID" value="XM_006037651.3"/>
</dbReference>
<dbReference type="InParanoid" id="A0A1U7SAG0"/>
<proteinExistence type="predicted"/>
<evidence type="ECO:0000313" key="2">
    <source>
        <dbReference type="RefSeq" id="XP_006037713.1"/>
    </source>
</evidence>
<dbReference type="eggNOG" id="ENOG502SHG2">
    <property type="taxonomic scope" value="Eukaryota"/>
</dbReference>
<dbReference type="AlphaFoldDB" id="A0A1U7SAG0"/>
<dbReference type="GeneID" id="102375666"/>
<reference evidence="2" key="1">
    <citation type="submission" date="2025-08" db="UniProtKB">
        <authorList>
            <consortium name="RefSeq"/>
        </authorList>
    </citation>
    <scope>IDENTIFICATION</scope>
</reference>
<protein>
    <submittedName>
        <fullName evidence="2">Uncharacterized protein LOC102375666</fullName>
    </submittedName>
</protein>
<dbReference type="KEGG" id="asn:102375666"/>
<keyword evidence="1" id="KW-1185">Reference proteome</keyword>
<organism evidence="1 2">
    <name type="scientific">Alligator sinensis</name>
    <name type="common">Chinese alligator</name>
    <dbReference type="NCBI Taxonomy" id="38654"/>
    <lineage>
        <taxon>Eukaryota</taxon>
        <taxon>Metazoa</taxon>
        <taxon>Chordata</taxon>
        <taxon>Craniata</taxon>
        <taxon>Vertebrata</taxon>
        <taxon>Euteleostomi</taxon>
        <taxon>Archelosauria</taxon>
        <taxon>Archosauria</taxon>
        <taxon>Crocodylia</taxon>
        <taxon>Alligatoridae</taxon>
        <taxon>Alligatorinae</taxon>
        <taxon>Alligator</taxon>
    </lineage>
</organism>
<name>A0A1U7SAG0_ALLSI</name>
<sequence length="426" mass="49382">MCLGPQKKPWKLSIESLRKVQAQLESKRLMTPMLRRCFELALKQFPQEPQCVQDNAQVVIASQMMELEFVSGEGECKIKVSAAEGCPQYKVREPTKSMYLARLLHQPQLLTTENLKNIKKTLETWGSLSEEMELCFEEVLKEFPQEPLCVRSNAHLVIHCDGMELRFVSGERECEITVCGSEPRYKVKELTAEVFLERLLSRPQRLSMDNLQRIRKGLASWTEISTELRACFNLFLEKFPNEPACIQEIPTMNMKWDGTRLQFLEGDLTVTVTWLNDKATYKVQVKTWAIYQEMLKFSEQPLSKENLLMVRQEVRNLQGVPDKVEDVFNMAIEKFFAEQEVLQNNAKLVMKCDVGEIVFVSGKGENIVDVYLNDGKVYYKNLQETTVVKLYKKLMDIISSLKESLINMVKHFPEFFKLLPLIGKYM</sequence>
<dbReference type="Proteomes" id="UP000189705">
    <property type="component" value="Unplaced"/>
</dbReference>